<accession>A0A9X1PQU7</accession>
<keyword evidence="1" id="KW-0732">Signal</keyword>
<protein>
    <submittedName>
        <fullName evidence="2">Uncharacterized protein</fullName>
    </submittedName>
</protein>
<evidence type="ECO:0000313" key="2">
    <source>
        <dbReference type="EMBL" id="MCF0063246.1"/>
    </source>
</evidence>
<reference evidence="2" key="1">
    <citation type="submission" date="2021-12" db="EMBL/GenBank/DDBJ databases">
        <title>Novel species in genus Dyadobacter.</title>
        <authorList>
            <person name="Ma C."/>
        </authorList>
    </citation>
    <scope>NUCLEOTIDE SEQUENCE</scope>
    <source>
        <strain evidence="2">LJ419</strain>
    </source>
</reference>
<evidence type="ECO:0000313" key="3">
    <source>
        <dbReference type="Proteomes" id="UP001139000"/>
    </source>
</evidence>
<gene>
    <name evidence="2" type="ORF">LXM26_17185</name>
</gene>
<feature type="chain" id="PRO_5040723905" evidence="1">
    <location>
        <begin position="20"/>
        <end position="125"/>
    </location>
</feature>
<keyword evidence="3" id="KW-1185">Reference proteome</keyword>
<feature type="signal peptide" evidence="1">
    <location>
        <begin position="1"/>
        <end position="19"/>
    </location>
</feature>
<dbReference type="RefSeq" id="WP_234656266.1">
    <property type="nucleotide sequence ID" value="NZ_CP094997.1"/>
</dbReference>
<proteinExistence type="predicted"/>
<organism evidence="2 3">
    <name type="scientific">Dyadobacter chenwenxiniae</name>
    <dbReference type="NCBI Taxonomy" id="2906456"/>
    <lineage>
        <taxon>Bacteria</taxon>
        <taxon>Pseudomonadati</taxon>
        <taxon>Bacteroidota</taxon>
        <taxon>Cytophagia</taxon>
        <taxon>Cytophagales</taxon>
        <taxon>Spirosomataceae</taxon>
        <taxon>Dyadobacter</taxon>
    </lineage>
</organism>
<dbReference type="AlphaFoldDB" id="A0A9X1PQU7"/>
<evidence type="ECO:0000256" key="1">
    <source>
        <dbReference type="SAM" id="SignalP"/>
    </source>
</evidence>
<comment type="caution">
    <text evidence="2">The sequence shown here is derived from an EMBL/GenBank/DDBJ whole genome shotgun (WGS) entry which is preliminary data.</text>
</comment>
<name>A0A9X1PQU7_9BACT</name>
<dbReference type="Proteomes" id="UP001139000">
    <property type="component" value="Unassembled WGS sequence"/>
</dbReference>
<dbReference type="EMBL" id="JAJTTC010000004">
    <property type="protein sequence ID" value="MCF0063246.1"/>
    <property type="molecule type" value="Genomic_DNA"/>
</dbReference>
<sequence length="125" mass="14433">MKHFFMPIVLALISLPTFGQLFVGKVDIDKSDSIKVIEVMIAEKMSNKYVDVYIDFGQKSNFKAGSIDNNPDDQRITDSTTGKPVRFKSTADVLNFLEAHNWDHYDSVIIADRGERLFYYYLRKK</sequence>